<dbReference type="CDD" id="cd00067">
    <property type="entry name" value="GAL4"/>
    <property type="match status" value="1"/>
</dbReference>
<dbReference type="InterPro" id="IPR007219">
    <property type="entry name" value="XnlR_reg_dom"/>
</dbReference>
<organism evidence="6 7">
    <name type="scientific">Clonostachys rhizophaga</name>
    <dbReference type="NCBI Taxonomy" id="160324"/>
    <lineage>
        <taxon>Eukaryota</taxon>
        <taxon>Fungi</taxon>
        <taxon>Dikarya</taxon>
        <taxon>Ascomycota</taxon>
        <taxon>Pezizomycotina</taxon>
        <taxon>Sordariomycetes</taxon>
        <taxon>Hypocreomycetidae</taxon>
        <taxon>Hypocreales</taxon>
        <taxon>Bionectriaceae</taxon>
        <taxon>Clonostachys</taxon>
    </lineage>
</organism>
<dbReference type="GO" id="GO:0005634">
    <property type="term" value="C:nucleus"/>
    <property type="evidence" value="ECO:0007669"/>
    <property type="project" value="UniProtKB-SubCell"/>
</dbReference>
<dbReference type="SMART" id="SM00906">
    <property type="entry name" value="Fungal_trans"/>
    <property type="match status" value="1"/>
</dbReference>
<dbReference type="SMART" id="SM00066">
    <property type="entry name" value="GAL4"/>
    <property type="match status" value="1"/>
</dbReference>
<keyword evidence="7" id="KW-1185">Reference proteome</keyword>
<dbReference type="CDD" id="cd12148">
    <property type="entry name" value="fungal_TF_MHR"/>
    <property type="match status" value="1"/>
</dbReference>
<dbReference type="SUPFAM" id="SSF57701">
    <property type="entry name" value="Zn2/Cys6 DNA-binding domain"/>
    <property type="match status" value="1"/>
</dbReference>
<dbReference type="EMBL" id="CABFNQ020000744">
    <property type="protein sequence ID" value="CAH0032823.1"/>
    <property type="molecule type" value="Genomic_DNA"/>
</dbReference>
<dbReference type="Pfam" id="PF00172">
    <property type="entry name" value="Zn_clus"/>
    <property type="match status" value="1"/>
</dbReference>
<dbReference type="PROSITE" id="PS50048">
    <property type="entry name" value="ZN2_CY6_FUNGAL_2"/>
    <property type="match status" value="1"/>
</dbReference>
<dbReference type="PANTHER" id="PTHR31001:SF49">
    <property type="entry name" value="ZN(II)2CYS6 TRANSCRIPTION FACTOR (EUROFUNG)"/>
    <property type="match status" value="1"/>
</dbReference>
<dbReference type="GO" id="GO:0003677">
    <property type="term" value="F:DNA binding"/>
    <property type="evidence" value="ECO:0007669"/>
    <property type="project" value="InterPro"/>
</dbReference>
<dbReference type="PANTHER" id="PTHR31001">
    <property type="entry name" value="UNCHARACTERIZED TRANSCRIPTIONAL REGULATORY PROTEIN"/>
    <property type="match status" value="1"/>
</dbReference>
<feature type="domain" description="Zn(2)-C6 fungal-type" evidence="5">
    <location>
        <begin position="22"/>
        <end position="53"/>
    </location>
</feature>
<proteinExistence type="predicted"/>
<comment type="subcellular location">
    <subcellularLocation>
        <location evidence="1">Nucleus</location>
    </subcellularLocation>
</comment>
<dbReference type="Pfam" id="PF04082">
    <property type="entry name" value="Fungal_trans"/>
    <property type="match status" value="1"/>
</dbReference>
<dbReference type="Proteomes" id="UP000696573">
    <property type="component" value="Unassembled WGS sequence"/>
</dbReference>
<dbReference type="PROSITE" id="PS00463">
    <property type="entry name" value="ZN2_CY6_FUNGAL_1"/>
    <property type="match status" value="1"/>
</dbReference>
<comment type="caution">
    <text evidence="6">The sequence shown here is derived from an EMBL/GenBank/DDBJ whole genome shotgun (WGS) entry which is preliminary data.</text>
</comment>
<evidence type="ECO:0000256" key="1">
    <source>
        <dbReference type="ARBA" id="ARBA00004123"/>
    </source>
</evidence>
<dbReference type="InterPro" id="IPR036864">
    <property type="entry name" value="Zn2-C6_fun-type_DNA-bd_sf"/>
</dbReference>
<dbReference type="GO" id="GO:0008270">
    <property type="term" value="F:zinc ion binding"/>
    <property type="evidence" value="ECO:0007669"/>
    <property type="project" value="InterPro"/>
</dbReference>
<feature type="region of interest" description="Disordered" evidence="4">
    <location>
        <begin position="50"/>
        <end position="70"/>
    </location>
</feature>
<evidence type="ECO:0000256" key="3">
    <source>
        <dbReference type="ARBA" id="ARBA00023242"/>
    </source>
</evidence>
<evidence type="ECO:0000313" key="7">
    <source>
        <dbReference type="Proteomes" id="UP000696573"/>
    </source>
</evidence>
<name>A0A9N9VXK4_9HYPO</name>
<sequence>MPTLSGAMRPAVKVGKSRERLACSACRDRKLKCDRNTPCGSCVRRRDAASCSYEPPGDNSGHSRQHQAHAETRLERLEQLVELLAGQRTNNTSTAATEITPPGMVAEEPSAEANTGSTALTLDVPQLSYSGTTHWLAVLEDIQTLGPTPQSSAGEVIDTETAGVSPTETGLGVMFGAGALHSRSVGEVLNRHLPSRRDTDRLVSTFFRTRSYIIPFIHSSQFLRHYHDFWTNPGEMSPLWVSILFSILYIAANITKPEGETERAGRKFSDAAAQCLILGEYFRPKAFVVEALLLYIQSLYITSLELPPELGSILGLVIHLATISGYHRESMTANCSPFTKEMRRRTWSVCVQLDLLVSFHMGLPCKTRFSAADTHIPSNLLDFDFDEDSIRLPVPRPDNELTGVSFCSIKHRFVPVFEKILHHVLTARTHRATDTEVDSLDGELKDVYRNLPEIFRPQPIANSVVDPPSLVTTRLCISFMYYKCICALHRPHVTSLRLNSIQECYTASVALIRDITYLYAECRPGGQFDTEEWFMKSITWCDLLLGATTLCLVLCTTSQKAGEYRIDEPGALALLEEARGVINAEQAKGNKKDSTRVLSLVNATISHIGRQDNNETTSLVAGLPTFPSINVEQASQQEDWCWTRSETNAHNDTSWAYLE</sequence>
<evidence type="ECO:0000256" key="2">
    <source>
        <dbReference type="ARBA" id="ARBA00022723"/>
    </source>
</evidence>
<dbReference type="GO" id="GO:0000981">
    <property type="term" value="F:DNA-binding transcription factor activity, RNA polymerase II-specific"/>
    <property type="evidence" value="ECO:0007669"/>
    <property type="project" value="InterPro"/>
</dbReference>
<gene>
    <name evidence="6" type="ORF">CRHIZ90672A_00002572</name>
</gene>
<keyword evidence="3" id="KW-0539">Nucleus</keyword>
<dbReference type="AlphaFoldDB" id="A0A9N9VXK4"/>
<protein>
    <recommendedName>
        <fullName evidence="5">Zn(2)-C6 fungal-type domain-containing protein</fullName>
    </recommendedName>
</protein>
<dbReference type="InterPro" id="IPR050613">
    <property type="entry name" value="Sec_Metabolite_Reg"/>
</dbReference>
<dbReference type="InterPro" id="IPR001138">
    <property type="entry name" value="Zn2Cys6_DnaBD"/>
</dbReference>
<evidence type="ECO:0000313" key="6">
    <source>
        <dbReference type="EMBL" id="CAH0032823.1"/>
    </source>
</evidence>
<dbReference type="GO" id="GO:0006351">
    <property type="term" value="P:DNA-templated transcription"/>
    <property type="evidence" value="ECO:0007669"/>
    <property type="project" value="InterPro"/>
</dbReference>
<accession>A0A9N9VXK4</accession>
<dbReference type="OrthoDB" id="4934715at2759"/>
<keyword evidence="2" id="KW-0479">Metal-binding</keyword>
<evidence type="ECO:0000256" key="4">
    <source>
        <dbReference type="SAM" id="MobiDB-lite"/>
    </source>
</evidence>
<reference evidence="6" key="1">
    <citation type="submission" date="2021-10" db="EMBL/GenBank/DDBJ databases">
        <authorList>
            <person name="Piombo E."/>
        </authorList>
    </citation>
    <scope>NUCLEOTIDE SEQUENCE</scope>
</reference>
<evidence type="ECO:0000259" key="5">
    <source>
        <dbReference type="PROSITE" id="PS50048"/>
    </source>
</evidence>
<dbReference type="Gene3D" id="4.10.240.10">
    <property type="entry name" value="Zn(2)-C6 fungal-type DNA-binding domain"/>
    <property type="match status" value="1"/>
</dbReference>